<dbReference type="GO" id="GO:0016887">
    <property type="term" value="F:ATP hydrolysis activity"/>
    <property type="evidence" value="ECO:0007669"/>
    <property type="project" value="InterPro"/>
</dbReference>
<dbReference type="EMBL" id="CP034546">
    <property type="protein sequence ID" value="AZQ53611.1"/>
    <property type="molecule type" value="Genomic_DNA"/>
</dbReference>
<dbReference type="GO" id="GO:0034040">
    <property type="term" value="F:ATPase-coupled lipid transmembrane transporter activity"/>
    <property type="evidence" value="ECO:0007669"/>
    <property type="project" value="TreeGrafter"/>
</dbReference>
<protein>
    <submittedName>
        <fullName evidence="2">ATP-binding cassette domain-containing protein</fullName>
    </submittedName>
</protein>
<dbReference type="GO" id="GO:0005524">
    <property type="term" value="F:ATP binding"/>
    <property type="evidence" value="ECO:0007669"/>
    <property type="project" value="UniProtKB-KW"/>
</dbReference>
<dbReference type="InterPro" id="IPR027417">
    <property type="entry name" value="P-loop_NTPase"/>
</dbReference>
<accession>A0A3S9NDF6</accession>
<dbReference type="PANTHER" id="PTHR24221:SF632">
    <property type="entry name" value="ATP-DEPENDENT LIPID A-CORE FLIPPASE"/>
    <property type="match status" value="1"/>
</dbReference>
<organism evidence="2 3">
    <name type="scientific">Burkholderia cenocepacia</name>
    <dbReference type="NCBI Taxonomy" id="95486"/>
    <lineage>
        <taxon>Bacteria</taxon>
        <taxon>Pseudomonadati</taxon>
        <taxon>Pseudomonadota</taxon>
        <taxon>Betaproteobacteria</taxon>
        <taxon>Burkholderiales</taxon>
        <taxon>Burkholderiaceae</taxon>
        <taxon>Burkholderia</taxon>
        <taxon>Burkholderia cepacia complex</taxon>
    </lineage>
</organism>
<dbReference type="InterPro" id="IPR003439">
    <property type="entry name" value="ABC_transporter-like_ATP-bd"/>
</dbReference>
<evidence type="ECO:0000313" key="2">
    <source>
        <dbReference type="EMBL" id="AZQ53611.1"/>
    </source>
</evidence>
<keyword evidence="2" id="KW-0067">ATP-binding</keyword>
<keyword evidence="2" id="KW-0547">Nucleotide-binding</keyword>
<sequence>MPDGLDTLICDNGTKLPGGQRQCLAITRAIYKDAPVLFLDETTSALDSESEQHVQSAFDALMVGRMTLVIAHRLSTIERAARILVSKPLSTSTQRYAERGAYAAAPPWDVSARRGSVIDWAAQSLRETPDPRATACSKASGLVISTIFRCSCHLASRLTAPRCTTILKYPGLSRQSRCDQPHGKQNCAGLTRSSS</sequence>
<dbReference type="Proteomes" id="UP000277191">
    <property type="component" value="Chromosome 2"/>
</dbReference>
<dbReference type="PANTHER" id="PTHR24221">
    <property type="entry name" value="ATP-BINDING CASSETTE SUB-FAMILY B"/>
    <property type="match status" value="1"/>
</dbReference>
<dbReference type="Pfam" id="PF00005">
    <property type="entry name" value="ABC_tran"/>
    <property type="match status" value="1"/>
</dbReference>
<evidence type="ECO:0000313" key="3">
    <source>
        <dbReference type="Proteomes" id="UP000277191"/>
    </source>
</evidence>
<proteinExistence type="predicted"/>
<dbReference type="AlphaFoldDB" id="A0A3S9NDF6"/>
<evidence type="ECO:0000259" key="1">
    <source>
        <dbReference type="Pfam" id="PF00005"/>
    </source>
</evidence>
<feature type="domain" description="ABC transporter" evidence="1">
    <location>
        <begin position="6"/>
        <end position="44"/>
    </location>
</feature>
<dbReference type="InterPro" id="IPR039421">
    <property type="entry name" value="Type_1_exporter"/>
</dbReference>
<dbReference type="SUPFAM" id="SSF52540">
    <property type="entry name" value="P-loop containing nucleoside triphosphate hydrolases"/>
    <property type="match status" value="1"/>
</dbReference>
<reference evidence="2 3" key="1">
    <citation type="submission" date="2018-12" db="EMBL/GenBank/DDBJ databases">
        <title>Cadmium resistance mechanism in endophytic bacteria Burkholderia cenocepacia YG-3.</title>
        <authorList>
            <person name="Zhang X."/>
            <person name="Wang X."/>
            <person name="Zhu Y."/>
        </authorList>
    </citation>
    <scope>NUCLEOTIDE SEQUENCE [LARGE SCALE GENOMIC DNA]</scope>
    <source>
        <strain evidence="2 3">YG-3</strain>
    </source>
</reference>
<gene>
    <name evidence="2" type="ORF">D5R55_22075</name>
</gene>
<name>A0A3S9NDF6_9BURK</name>
<dbReference type="Gene3D" id="3.40.50.300">
    <property type="entry name" value="P-loop containing nucleotide triphosphate hydrolases"/>
    <property type="match status" value="1"/>
</dbReference>